<protein>
    <submittedName>
        <fullName evidence="1">Uncharacterized protein</fullName>
    </submittedName>
</protein>
<name>A0A2H0BFK7_9BACT</name>
<reference evidence="1 2" key="1">
    <citation type="submission" date="2017-09" db="EMBL/GenBank/DDBJ databases">
        <title>Depth-based differentiation of microbial function through sediment-hosted aquifers and enrichment of novel symbionts in the deep terrestrial subsurface.</title>
        <authorList>
            <person name="Probst A.J."/>
            <person name="Ladd B."/>
            <person name="Jarett J.K."/>
            <person name="Geller-Mcgrath D.E."/>
            <person name="Sieber C.M."/>
            <person name="Emerson J.B."/>
            <person name="Anantharaman K."/>
            <person name="Thomas B.C."/>
            <person name="Malmstrom R."/>
            <person name="Stieglmeier M."/>
            <person name="Klingl A."/>
            <person name="Woyke T."/>
            <person name="Ryan C.M."/>
            <person name="Banfield J.F."/>
        </authorList>
    </citation>
    <scope>NUCLEOTIDE SEQUENCE [LARGE SCALE GENOMIC DNA]</scope>
    <source>
        <strain evidence="1">CG22_combo_CG10-13_8_21_14_all_42_17</strain>
    </source>
</reference>
<organism evidence="1 2">
    <name type="scientific">Candidatus Zambryskibacteria bacterium CG22_combo_CG10-13_8_21_14_all_42_17</name>
    <dbReference type="NCBI Taxonomy" id="1975118"/>
    <lineage>
        <taxon>Bacteria</taxon>
        <taxon>Candidatus Zambryskiibacteriota</taxon>
    </lineage>
</organism>
<gene>
    <name evidence="1" type="ORF">COX06_01360</name>
</gene>
<evidence type="ECO:0000313" key="2">
    <source>
        <dbReference type="Proteomes" id="UP000229794"/>
    </source>
</evidence>
<dbReference type="Proteomes" id="UP000229794">
    <property type="component" value="Unassembled WGS sequence"/>
</dbReference>
<evidence type="ECO:0000313" key="1">
    <source>
        <dbReference type="EMBL" id="PIP55800.1"/>
    </source>
</evidence>
<sequence length="220" mass="25427">MKTDERDVARAMRKKGKSINQIIQETGFAKGSVSLWARDIVLTPEQRKQISQRGRSVESIERRRLSRLANTNKKRQVIIDSAKDDFTGISVEQLKLIGIILYLGEGGKTNHNMARLSNSDPLVIKMMMRFFREICYVPENKFRASIHTFQHADIEETEKYWSRVSGISRRQFFKTYIKPSAASLQKRNTLPFGTFDIYVCDTKLFLTIMGWVEKVKLLAS</sequence>
<dbReference type="AlphaFoldDB" id="A0A2H0BFK7"/>
<comment type="caution">
    <text evidence="1">The sequence shown here is derived from an EMBL/GenBank/DDBJ whole genome shotgun (WGS) entry which is preliminary data.</text>
</comment>
<proteinExistence type="predicted"/>
<accession>A0A2H0BFK7</accession>
<dbReference type="EMBL" id="PCST01000017">
    <property type="protein sequence ID" value="PIP55800.1"/>
    <property type="molecule type" value="Genomic_DNA"/>
</dbReference>